<dbReference type="EMBL" id="SOSA01000117">
    <property type="protein sequence ID" value="THC96350.1"/>
    <property type="molecule type" value="Genomic_DNA"/>
</dbReference>
<dbReference type="PANTHER" id="PTHR37534:SF15">
    <property type="entry name" value="ZN(II)2CYS6 TRANSCRIPTION FACTOR (EUROFUNG)"/>
    <property type="match status" value="1"/>
</dbReference>
<reference evidence="3 4" key="1">
    <citation type="submission" date="2019-03" db="EMBL/GenBank/DDBJ databases">
        <title>The genome sequence of a newly discovered highly antifungal drug resistant Aspergillus species, Aspergillus tanneri NIH 1004.</title>
        <authorList>
            <person name="Mounaud S."/>
            <person name="Singh I."/>
            <person name="Joardar V."/>
            <person name="Pakala S."/>
            <person name="Pakala S."/>
            <person name="Venepally P."/>
            <person name="Hoover J."/>
            <person name="Nierman W."/>
            <person name="Chung J."/>
            <person name="Losada L."/>
        </authorList>
    </citation>
    <scope>NUCLEOTIDE SEQUENCE [LARGE SCALE GENOMIC DNA]</scope>
    <source>
        <strain evidence="3 4">NIH1004</strain>
    </source>
</reference>
<dbReference type="GO" id="GO:0005634">
    <property type="term" value="C:nucleus"/>
    <property type="evidence" value="ECO:0007669"/>
    <property type="project" value="UniProtKB-SubCell"/>
</dbReference>
<dbReference type="GO" id="GO:0045944">
    <property type="term" value="P:positive regulation of transcription by RNA polymerase II"/>
    <property type="evidence" value="ECO:0007669"/>
    <property type="project" value="TreeGrafter"/>
</dbReference>
<evidence type="ECO:0000256" key="2">
    <source>
        <dbReference type="ARBA" id="ARBA00023242"/>
    </source>
</evidence>
<dbReference type="Pfam" id="PF11951">
    <property type="entry name" value="Fungal_trans_2"/>
    <property type="match status" value="1"/>
</dbReference>
<keyword evidence="4" id="KW-1185">Reference proteome</keyword>
<dbReference type="PANTHER" id="PTHR37534">
    <property type="entry name" value="TRANSCRIPTIONAL ACTIVATOR PROTEIN UGA3"/>
    <property type="match status" value="1"/>
</dbReference>
<name>A0A4S3JLS6_9EURO</name>
<evidence type="ECO:0008006" key="5">
    <source>
        <dbReference type="Google" id="ProtNLM"/>
    </source>
</evidence>
<dbReference type="GO" id="GO:0003700">
    <property type="term" value="F:DNA-binding transcription factor activity"/>
    <property type="evidence" value="ECO:0007669"/>
    <property type="project" value="TreeGrafter"/>
</dbReference>
<accession>A0A4S3JLS6</accession>
<dbReference type="AlphaFoldDB" id="A0A4S3JLS6"/>
<dbReference type="Proteomes" id="UP000308092">
    <property type="component" value="Unassembled WGS sequence"/>
</dbReference>
<dbReference type="InterPro" id="IPR021858">
    <property type="entry name" value="Fun_TF"/>
</dbReference>
<evidence type="ECO:0000313" key="4">
    <source>
        <dbReference type="Proteomes" id="UP000308092"/>
    </source>
</evidence>
<evidence type="ECO:0000313" key="3">
    <source>
        <dbReference type="EMBL" id="THC96350.1"/>
    </source>
</evidence>
<protein>
    <recommendedName>
        <fullName evidence="5">C6 finger domain protein</fullName>
    </recommendedName>
</protein>
<evidence type="ECO:0000256" key="1">
    <source>
        <dbReference type="ARBA" id="ARBA00004123"/>
    </source>
</evidence>
<sequence>MQKLEYSPGEFIYTTNASSPTTLESLPLTQPIDPFSSLASDQKALLHHFLNDASQITACHSGMQRDICKMLVPMALQTPSLLYATMALSAIHLQAVHNQSENVKSAPDIAHLMALSLEQFRKELQNPQTKGSDALLATARTLCLAEVHSGAIHPNSWRAHIEGAKALMATSDRQGGLSPGPSDGFRRYLNRWYRSIVSLTALTGNGPPLTVNDETGLDIIDQHDGPDYLDDYWGFTVNLATIFRRIGVVAWRRRQGRQGGGGDATENTDVITMVVHEAAALESSLRQLMDQGAGSVPTFYPGVVEGLSASCIQQSILCNEAFQHSALIQIHRRLRDTPASAPAVQTSVKRILECTAQIGPSPGLSPWVMLTTPLFIAGCEAQDEDRETVRRLLLSLHDTIRVPNVLQSLKFLEQYWEQGAESWNEFLGVWVELSV</sequence>
<dbReference type="VEuPathDB" id="FungiDB:EYZ11_004165"/>
<dbReference type="STRING" id="1220188.A0A4S3JLS6"/>
<dbReference type="GO" id="GO:0000976">
    <property type="term" value="F:transcription cis-regulatory region binding"/>
    <property type="evidence" value="ECO:0007669"/>
    <property type="project" value="TreeGrafter"/>
</dbReference>
<comment type="caution">
    <text evidence="3">The sequence shown here is derived from an EMBL/GenBank/DDBJ whole genome shotgun (WGS) entry which is preliminary data.</text>
</comment>
<keyword evidence="2" id="KW-0539">Nucleus</keyword>
<comment type="subcellular location">
    <subcellularLocation>
        <location evidence="1">Nucleus</location>
    </subcellularLocation>
</comment>
<organism evidence="3 4">
    <name type="scientific">Aspergillus tanneri</name>
    <dbReference type="NCBI Taxonomy" id="1220188"/>
    <lineage>
        <taxon>Eukaryota</taxon>
        <taxon>Fungi</taxon>
        <taxon>Dikarya</taxon>
        <taxon>Ascomycota</taxon>
        <taxon>Pezizomycotina</taxon>
        <taxon>Eurotiomycetes</taxon>
        <taxon>Eurotiomycetidae</taxon>
        <taxon>Eurotiales</taxon>
        <taxon>Aspergillaceae</taxon>
        <taxon>Aspergillus</taxon>
        <taxon>Aspergillus subgen. Circumdati</taxon>
    </lineage>
</organism>
<gene>
    <name evidence="3" type="ORF">EYZ11_004165</name>
</gene>
<proteinExistence type="predicted"/>